<accession>A0ABQ5ZMM8</accession>
<sequence>MVGRALSWTSGPATAHRDRFLIGRQAGRGTEVSPQGVRYRQGRTLSSVILGLDPRIHASAMSGGWGTARNKRTGGRP</sequence>
<keyword evidence="2" id="KW-1185">Reference proteome</keyword>
<gene>
    <name evidence="1" type="ORF">GCM10007923_53360</name>
</gene>
<evidence type="ECO:0000313" key="1">
    <source>
        <dbReference type="EMBL" id="GLR54119.1"/>
    </source>
</evidence>
<dbReference type="EMBL" id="BSOP01000045">
    <property type="protein sequence ID" value="GLR54119.1"/>
    <property type="molecule type" value="Genomic_DNA"/>
</dbReference>
<evidence type="ECO:0000313" key="2">
    <source>
        <dbReference type="Proteomes" id="UP001156702"/>
    </source>
</evidence>
<name>A0ABQ5ZMM8_9HYPH</name>
<reference evidence="2" key="1">
    <citation type="journal article" date="2019" name="Int. J. Syst. Evol. Microbiol.">
        <title>The Global Catalogue of Microorganisms (GCM) 10K type strain sequencing project: providing services to taxonomists for standard genome sequencing and annotation.</title>
        <authorList>
            <consortium name="The Broad Institute Genomics Platform"/>
            <consortium name="The Broad Institute Genome Sequencing Center for Infectious Disease"/>
            <person name="Wu L."/>
            <person name="Ma J."/>
        </authorList>
    </citation>
    <scope>NUCLEOTIDE SEQUENCE [LARGE SCALE GENOMIC DNA]</scope>
    <source>
        <strain evidence="2">NBRC 102122</strain>
    </source>
</reference>
<organism evidence="1 2">
    <name type="scientific">Shinella yambaruensis</name>
    <dbReference type="NCBI Taxonomy" id="415996"/>
    <lineage>
        <taxon>Bacteria</taxon>
        <taxon>Pseudomonadati</taxon>
        <taxon>Pseudomonadota</taxon>
        <taxon>Alphaproteobacteria</taxon>
        <taxon>Hyphomicrobiales</taxon>
        <taxon>Rhizobiaceae</taxon>
        <taxon>Shinella</taxon>
    </lineage>
</organism>
<protein>
    <submittedName>
        <fullName evidence="1">Uncharacterized protein</fullName>
    </submittedName>
</protein>
<dbReference type="Proteomes" id="UP001156702">
    <property type="component" value="Unassembled WGS sequence"/>
</dbReference>
<proteinExistence type="predicted"/>
<comment type="caution">
    <text evidence="1">The sequence shown here is derived from an EMBL/GenBank/DDBJ whole genome shotgun (WGS) entry which is preliminary data.</text>
</comment>